<evidence type="ECO:0000256" key="1">
    <source>
        <dbReference type="ARBA" id="ARBA00022741"/>
    </source>
</evidence>
<dbReference type="InterPro" id="IPR016032">
    <property type="entry name" value="Sig_transdc_resp-reg_C-effctor"/>
</dbReference>
<dbReference type="InterPro" id="IPR041664">
    <property type="entry name" value="AAA_16"/>
</dbReference>
<dbReference type="AlphaFoldDB" id="A0A285I0A8"/>
<gene>
    <name evidence="4" type="ORF">SAMN05421748_106162</name>
</gene>
<evidence type="ECO:0000313" key="5">
    <source>
        <dbReference type="Proteomes" id="UP000219612"/>
    </source>
</evidence>
<dbReference type="CDD" id="cd06170">
    <property type="entry name" value="LuxR_C_like"/>
    <property type="match status" value="1"/>
</dbReference>
<evidence type="ECO:0000256" key="2">
    <source>
        <dbReference type="ARBA" id="ARBA00022840"/>
    </source>
</evidence>
<dbReference type="Pfam" id="PF13191">
    <property type="entry name" value="AAA_16"/>
    <property type="match status" value="1"/>
</dbReference>
<dbReference type="SMART" id="SM00421">
    <property type="entry name" value="HTH_LUXR"/>
    <property type="match status" value="1"/>
</dbReference>
<feature type="domain" description="HTH luxR-type" evidence="3">
    <location>
        <begin position="893"/>
        <end position="957"/>
    </location>
</feature>
<keyword evidence="2" id="KW-0067">ATP-binding</keyword>
<accession>A0A285I0A8</accession>
<reference evidence="4 5" key="1">
    <citation type="submission" date="2017-09" db="EMBL/GenBank/DDBJ databases">
        <authorList>
            <person name="Ehlers B."/>
            <person name="Leendertz F.H."/>
        </authorList>
    </citation>
    <scope>NUCLEOTIDE SEQUENCE [LARGE SCALE GENOMIC DNA]</scope>
    <source>
        <strain evidence="4 5">CGMCC 4.6857</strain>
    </source>
</reference>
<dbReference type="GO" id="GO:0005524">
    <property type="term" value="F:ATP binding"/>
    <property type="evidence" value="ECO:0007669"/>
    <property type="project" value="UniProtKB-KW"/>
</dbReference>
<dbReference type="Pfam" id="PF00196">
    <property type="entry name" value="GerE"/>
    <property type="match status" value="1"/>
</dbReference>
<dbReference type="OrthoDB" id="3514764at2"/>
<dbReference type="SUPFAM" id="SSF52540">
    <property type="entry name" value="P-loop containing nucleoside triphosphate hydrolases"/>
    <property type="match status" value="1"/>
</dbReference>
<evidence type="ECO:0000259" key="3">
    <source>
        <dbReference type="PROSITE" id="PS50043"/>
    </source>
</evidence>
<dbReference type="GO" id="GO:0005737">
    <property type="term" value="C:cytoplasm"/>
    <property type="evidence" value="ECO:0007669"/>
    <property type="project" value="TreeGrafter"/>
</dbReference>
<dbReference type="InterPro" id="IPR000792">
    <property type="entry name" value="Tscrpt_reg_LuxR_C"/>
</dbReference>
<name>A0A285I0A8_9ACTN</name>
<dbReference type="PROSITE" id="PS00622">
    <property type="entry name" value="HTH_LUXR_1"/>
    <property type="match status" value="1"/>
</dbReference>
<dbReference type="SUPFAM" id="SSF46894">
    <property type="entry name" value="C-terminal effector domain of the bipartite response regulators"/>
    <property type="match status" value="1"/>
</dbReference>
<dbReference type="EMBL" id="OBDY01000006">
    <property type="protein sequence ID" value="SNY41404.1"/>
    <property type="molecule type" value="Genomic_DNA"/>
</dbReference>
<dbReference type="InterPro" id="IPR027417">
    <property type="entry name" value="P-loop_NTPase"/>
</dbReference>
<dbReference type="PANTHER" id="PTHR16305">
    <property type="entry name" value="TESTICULAR SOLUBLE ADENYLYL CYCLASE"/>
    <property type="match status" value="1"/>
</dbReference>
<dbReference type="GO" id="GO:0003677">
    <property type="term" value="F:DNA binding"/>
    <property type="evidence" value="ECO:0007669"/>
    <property type="project" value="InterPro"/>
</dbReference>
<proteinExistence type="predicted"/>
<keyword evidence="1" id="KW-0547">Nucleotide-binding</keyword>
<keyword evidence="5" id="KW-1185">Reference proteome</keyword>
<sequence length="957" mass="99203">MLNAPVVHEVAPVGRDADLAAIAGLIKAAAEGRGGVLVLAAGPGEGRTTMLRAAAAAAAATGVISVPGHADESDVAYGGLERLLAPLDDLVRELPAQWREPLLAVAGGREPEAGPLPLGLAVVALLRRVARERPLMCLFDDADLLDRETWQVIRLVARRLGGAPVVLLASVTANAVGHAAAAGLPMRQLRPLDDEACRELLRRRAPGITDDVAAGLLDIACANAAALVDLATALSPEQRRGYAALPTTLPPDSGLRLRVSAGLSVLPRPARTLLLLAATDPSARPAELLAAAARMEGGARLVADSAGEGGAELAVPARPDGAGAAARIAGGERGGAQAEIAGAAGLSDLDLAERGGLVAVAENGVRFTPGVARSVVYEAEPLGRRHAAHLALAAVLGGRGRRLSALLHLAVVAERPDEELARELMVAAEEAPPMAAARAQQRAAELSGSGGAAAAALLAAARSLMAAGRTHEAGLLVRRAGKLRGSAVVRARARGVLAEINLRQAPAAAQDVLLEVAGELMDADPGGALEALLLAGEACGRTGEPGRYPVLARQVAARLDGVRSTAAPVARSTGEAMGLHQVVGVADLMTGAEEAAFGHLREVLRLAERTAEPAALIRAANTGILLGQDKRAARLAGRAAGLARESGAHALVPAALEVAAYADLAAGRYDLATASALDGAAVARGAGRPDLADTHLALLGLLAAFVGDRESAVERLAAARRADAEVRALGDWAEALLDLVAGQPASAAQRLAGIFSGGSMILRVAVTPHLLEASERAEGRQHAAAVFDQWAGRTRQSGWLALRSRCRALTTADYDAAEDHFREALGWHGRDDDPGFARAHTELLYGRHLRRRRRPAEARDHLRRAVDTFHRLDARPWAEQAVRELRAAGAKVDPIGRTPLTAQQERIAGLVAEGATNREVARQLHLSPRTIDHHLRNVFARLGVRSRTELAHLLAAG</sequence>
<dbReference type="Proteomes" id="UP000219612">
    <property type="component" value="Unassembled WGS sequence"/>
</dbReference>
<dbReference type="PANTHER" id="PTHR16305:SF35">
    <property type="entry name" value="TRANSCRIPTIONAL ACTIVATOR DOMAIN"/>
    <property type="match status" value="1"/>
</dbReference>
<dbReference type="Gene3D" id="1.10.10.10">
    <property type="entry name" value="Winged helix-like DNA-binding domain superfamily/Winged helix DNA-binding domain"/>
    <property type="match status" value="1"/>
</dbReference>
<dbReference type="InterPro" id="IPR036388">
    <property type="entry name" value="WH-like_DNA-bd_sf"/>
</dbReference>
<protein>
    <submittedName>
        <fullName evidence="4">Regulatory protein, luxR family</fullName>
    </submittedName>
</protein>
<dbReference type="GO" id="GO:0004016">
    <property type="term" value="F:adenylate cyclase activity"/>
    <property type="evidence" value="ECO:0007669"/>
    <property type="project" value="TreeGrafter"/>
</dbReference>
<evidence type="ECO:0000313" key="4">
    <source>
        <dbReference type="EMBL" id="SNY41404.1"/>
    </source>
</evidence>
<dbReference type="PROSITE" id="PS50043">
    <property type="entry name" value="HTH_LUXR_2"/>
    <property type="match status" value="1"/>
</dbReference>
<organism evidence="4 5">
    <name type="scientific">Paractinoplanes atraurantiacus</name>
    <dbReference type="NCBI Taxonomy" id="1036182"/>
    <lineage>
        <taxon>Bacteria</taxon>
        <taxon>Bacillati</taxon>
        <taxon>Actinomycetota</taxon>
        <taxon>Actinomycetes</taxon>
        <taxon>Micromonosporales</taxon>
        <taxon>Micromonosporaceae</taxon>
        <taxon>Paractinoplanes</taxon>
    </lineage>
</organism>
<dbReference type="PRINTS" id="PR00038">
    <property type="entry name" value="HTHLUXR"/>
</dbReference>
<dbReference type="GO" id="GO:0006355">
    <property type="term" value="P:regulation of DNA-templated transcription"/>
    <property type="evidence" value="ECO:0007669"/>
    <property type="project" value="InterPro"/>
</dbReference>